<geneLocation type="plasmid" evidence="2">
    <name>pFiD188</name>
</geneLocation>
<reference evidence="2" key="5">
    <citation type="journal article" date="2012" name="Mol. Plant Microbe Interact.">
        <title>pFiD188, the linear virulence plasmid of Rhodococcus fascians D188.</title>
        <authorList>
            <person name="Francis I."/>
            <person name="De Keyser A."/>
            <person name="De Backer P."/>
            <person name="Simon-Mateo C."/>
            <person name="Kalkus J."/>
            <person name="Pertry I."/>
            <person name="Ardiles-Diaz W."/>
            <person name="De Rycke R."/>
            <person name="Vandeputte O.M."/>
            <person name="El Jaziri M."/>
            <person name="Holsters M."/>
            <person name="Vereecke D."/>
        </authorList>
    </citation>
    <scope>NUCLEOTIDE SEQUENCE</scope>
    <source>
        <strain evidence="2">D188</strain>
        <plasmid evidence="2">pFiD188</plasmid>
    </source>
</reference>
<dbReference type="AlphaFoldDB" id="G8JYS5"/>
<feature type="domain" description="A-factor biosynthesis hotdog" evidence="1">
    <location>
        <begin position="197"/>
        <end position="314"/>
    </location>
</feature>
<proteinExistence type="predicted"/>
<dbReference type="Pfam" id="PF03756">
    <property type="entry name" value="AfsA"/>
    <property type="match status" value="2"/>
</dbReference>
<dbReference type="RefSeq" id="WP_015586114.1">
    <property type="nucleotide sequence ID" value="NC_021080.1"/>
</dbReference>
<gene>
    <name evidence="2" type="ORF">pFi_060</name>
</gene>
<name>G8JYS5_RHOFA</name>
<organism evidence="2">
    <name type="scientific">Rhodococcoides fascians D188</name>
    <dbReference type="NCBI Taxonomy" id="1051973"/>
    <lineage>
        <taxon>Bacteria</taxon>
        <taxon>Bacillati</taxon>
        <taxon>Actinomycetota</taxon>
        <taxon>Actinomycetes</taxon>
        <taxon>Mycobacteriales</taxon>
        <taxon>Nocardiaceae</taxon>
        <taxon>Rhodococcoides</taxon>
    </lineage>
</organism>
<reference evidence="2" key="4">
    <citation type="submission" date="2011-06" db="EMBL/GenBank/DDBJ databases">
        <authorList>
            <person name="Vereecke D.M."/>
        </authorList>
    </citation>
    <scope>NUCLEOTIDE SEQUENCE</scope>
    <source>
        <strain evidence="2">D188</strain>
        <plasmid evidence="2">pFiD188</plasmid>
    </source>
</reference>
<dbReference type="EMBL" id="JN093097">
    <property type="protein sequence ID" value="AET25196.1"/>
    <property type="molecule type" value="Genomic_DNA"/>
</dbReference>
<dbReference type="KEGG" id="rfa:A3L23_04925"/>
<accession>G8JYS5</accession>
<reference evidence="2" key="1">
    <citation type="journal article" date="2009" name="Proc. Natl. Acad. Sci. U.S.A.">
        <title>Identification of Rhodococcus fascians cytokinins and their modus operandi to reshape the plant.</title>
        <authorList>
            <person name="Pertry I."/>
            <person name="Vaclavikova K."/>
            <person name="Depuydt S."/>
            <person name="Galuszka P."/>
            <person name="Spichal L."/>
            <person name="Temmerman W."/>
            <person name="Stes E."/>
            <person name="Schmulling T."/>
            <person name="Kakimoto T."/>
            <person name="Van Montagu M.C."/>
            <person name="Strnad M."/>
            <person name="Holsters M."/>
            <person name="Tarkowski P."/>
            <person name="Vereecke D."/>
        </authorList>
    </citation>
    <scope>NUCLEOTIDE SEQUENCE</scope>
    <source>
        <strain evidence="2">D188</strain>
        <plasmid evidence="2">pFiD188</plasmid>
    </source>
</reference>
<reference evidence="2" key="2">
    <citation type="journal article" date="2010" name="Mol. Plant Microbe Interact.">
        <title>Rhodococcus fascians impacts plant development through the dynamic fas-mediated production of a cytokinin mix.</title>
        <authorList>
            <person name="Pertry I."/>
            <person name="Vaclavikova K."/>
            <person name="Gemrotova M."/>
            <person name="Spichal L."/>
            <person name="Galuszka P."/>
            <person name="Depuydt S."/>
            <person name="Temmerman W."/>
            <person name="Stes E."/>
            <person name="De Keyser A."/>
            <person name="Riefler M."/>
            <person name="Biondi S."/>
            <person name="Novak O."/>
            <person name="Schmulling T."/>
            <person name="Strnad M."/>
            <person name="Tarkowski P."/>
            <person name="Holsters M."/>
            <person name="Vereecke D."/>
        </authorList>
    </citation>
    <scope>NUCLEOTIDE SEQUENCE</scope>
    <source>
        <strain evidence="2">D188</strain>
        <plasmid evidence="2">pFiD188</plasmid>
    </source>
</reference>
<feature type="domain" description="A-factor biosynthesis hotdog" evidence="1">
    <location>
        <begin position="24"/>
        <end position="153"/>
    </location>
</feature>
<dbReference type="InterPro" id="IPR005509">
    <property type="entry name" value="AfsA_hotdog_dom"/>
</dbReference>
<reference evidence="2" key="3">
    <citation type="journal article" date="2011" name="Annu. Rev. Phytopathol.">
        <title>A successful bacterial coup d'etat: how Rhodococcus fascians redirects plant development.</title>
        <authorList>
            <person name="Stes E."/>
            <person name="Vandeputte O.M."/>
            <person name="El Jaziri M."/>
            <person name="Holsters M."/>
            <person name="Vereecke D."/>
        </authorList>
    </citation>
    <scope>NUCLEOTIDE SEQUENCE</scope>
    <source>
        <strain evidence="2">D188</strain>
        <plasmid evidence="2">pFiD188</plasmid>
    </source>
</reference>
<dbReference type="GO" id="GO:0016740">
    <property type="term" value="F:transferase activity"/>
    <property type="evidence" value="ECO:0007669"/>
    <property type="project" value="InterPro"/>
</dbReference>
<dbReference type="PATRIC" id="fig|1051973.4.peg.4967"/>
<sequence>MTVTTPPFDIASELTFDRTVPRSLVHRAAVSEVFLTDAAATGENRFVVAAQLPRGHALYSDRLDDRYDPMILVEACRQASILISHQFYGVPKDWAFVFRKASVSVTDLAALQVGETPGRLVIRVEFEKRFHVEGYLTGAVGRYQTVLDGVPVGEFVGSLSFMPKQMFAEMRAAGRAAKNTPDQPYTSAAVPLPPARVARRDSKNVVIASTGTEHPDTTYEVVVDNNHPSLSDHKVDHVSGMLLTEACRQASVCAVLDTHSLPESSVGSPVRYDIQFLDFAEHELPVYCRLIDTAPTESGTGIVASFELVQGDVVIVRSQVEVG</sequence>
<protein>
    <submittedName>
        <fullName evidence="2">Putative gamma-butyrolactone biosynthesis protein of the AfsA family</fullName>
    </submittedName>
</protein>
<dbReference type="NCBIfam" id="NF041195">
    <property type="entry name" value="ScbA_BarX_GamBu"/>
    <property type="match status" value="1"/>
</dbReference>
<dbReference type="InterPro" id="IPR047757">
    <property type="entry name" value="AfsA-like"/>
</dbReference>
<evidence type="ECO:0000313" key="2">
    <source>
        <dbReference type="EMBL" id="AET25196.1"/>
    </source>
</evidence>
<evidence type="ECO:0000259" key="1">
    <source>
        <dbReference type="Pfam" id="PF03756"/>
    </source>
</evidence>
<keyword evidence="2" id="KW-0614">Plasmid</keyword>